<proteinExistence type="predicted"/>
<accession>A0A2T0WHC7</accession>
<keyword evidence="2" id="KW-1185">Reference proteome</keyword>
<gene>
    <name evidence="1" type="ORF">CLV74_11395</name>
</gene>
<name>A0A2T0WHC7_9RHOB</name>
<protein>
    <submittedName>
        <fullName evidence="1">Uncharacterized protein</fullName>
    </submittedName>
</protein>
<dbReference type="RefSeq" id="WP_245888576.1">
    <property type="nucleotide sequence ID" value="NZ_PVTQ01000013.1"/>
</dbReference>
<comment type="caution">
    <text evidence="1">The sequence shown here is derived from an EMBL/GenBank/DDBJ whole genome shotgun (WGS) entry which is preliminary data.</text>
</comment>
<dbReference type="EMBL" id="PVTQ01000013">
    <property type="protein sequence ID" value="PRY86120.1"/>
    <property type="molecule type" value="Genomic_DNA"/>
</dbReference>
<dbReference type="Proteomes" id="UP000238392">
    <property type="component" value="Unassembled WGS sequence"/>
</dbReference>
<reference evidence="1 2" key="1">
    <citation type="submission" date="2018-03" db="EMBL/GenBank/DDBJ databases">
        <title>Genomic Encyclopedia of Archaeal and Bacterial Type Strains, Phase II (KMG-II): from individual species to whole genera.</title>
        <authorList>
            <person name="Goeker M."/>
        </authorList>
    </citation>
    <scope>NUCLEOTIDE SEQUENCE [LARGE SCALE GENOMIC DNA]</scope>
    <source>
        <strain evidence="1 2">DSM 100212</strain>
    </source>
</reference>
<sequence>MRFKYKLGLALLAAGMIPIGVVSKLNLDDLEAFSRAEAIRTAESSLVQKGKFVSSYFDSMIDFGEVITARDELPTEIRTLIKNAGYLFKRDVETVPSEALKARYKHQADNTKSATPQAAAEWQKNLDPQTIALQELYIAQNTHPIGQKQLLDNANDGSSYSRLHAKIHPMYRQYLENYGFYDIFPDRAGTGTYRLFGVQRG</sequence>
<organism evidence="1 2">
    <name type="scientific">Donghicola tyrosinivorans</name>
    <dbReference type="NCBI Taxonomy" id="1652492"/>
    <lineage>
        <taxon>Bacteria</taxon>
        <taxon>Pseudomonadati</taxon>
        <taxon>Pseudomonadota</taxon>
        <taxon>Alphaproteobacteria</taxon>
        <taxon>Rhodobacterales</taxon>
        <taxon>Roseobacteraceae</taxon>
        <taxon>Donghicola</taxon>
    </lineage>
</organism>
<evidence type="ECO:0000313" key="2">
    <source>
        <dbReference type="Proteomes" id="UP000238392"/>
    </source>
</evidence>
<evidence type="ECO:0000313" key="1">
    <source>
        <dbReference type="EMBL" id="PRY86120.1"/>
    </source>
</evidence>
<dbReference type="AlphaFoldDB" id="A0A2T0WHC7"/>